<proteinExistence type="inferred from homology"/>
<keyword evidence="3 4" id="KW-0012">Acyltransferase</keyword>
<name>A0A927MV57_9ACTN</name>
<dbReference type="Proteomes" id="UP000638648">
    <property type="component" value="Unassembled WGS sequence"/>
</dbReference>
<dbReference type="Pfam" id="PF02522">
    <property type="entry name" value="Antibiotic_NAT"/>
    <property type="match status" value="1"/>
</dbReference>
<protein>
    <recommendedName>
        <fullName evidence="4">Aminoglycoside N(3)-acetyltransferase</fullName>
        <ecNumber evidence="4">2.3.1.-</ecNumber>
    </recommendedName>
</protein>
<dbReference type="GO" id="GO:0046353">
    <property type="term" value="F:aminoglycoside 3-N-acetyltransferase activity"/>
    <property type="evidence" value="ECO:0007669"/>
    <property type="project" value="UniProtKB-EC"/>
</dbReference>
<dbReference type="RefSeq" id="WP_192751410.1">
    <property type="nucleotide sequence ID" value="NZ_BAABJL010000197.1"/>
</dbReference>
<reference evidence="5" key="1">
    <citation type="submission" date="2020-10" db="EMBL/GenBank/DDBJ databases">
        <title>Sequencing the genomes of 1000 actinobacteria strains.</title>
        <authorList>
            <person name="Klenk H.-P."/>
        </authorList>
    </citation>
    <scope>NUCLEOTIDE SEQUENCE</scope>
    <source>
        <strain evidence="5">DSM 45354</strain>
    </source>
</reference>
<dbReference type="AlphaFoldDB" id="A0A927MV57"/>
<evidence type="ECO:0000256" key="4">
    <source>
        <dbReference type="RuleBase" id="RU365031"/>
    </source>
</evidence>
<comment type="catalytic activity">
    <reaction evidence="4">
        <text>a 2-deoxystreptamine antibiotic + acetyl-CoA = an N(3)-acetyl-2-deoxystreptamine antibiotic + CoA + H(+)</text>
        <dbReference type="Rhea" id="RHEA:12665"/>
        <dbReference type="ChEBI" id="CHEBI:15378"/>
        <dbReference type="ChEBI" id="CHEBI:57287"/>
        <dbReference type="ChEBI" id="CHEBI:57288"/>
        <dbReference type="ChEBI" id="CHEBI:57921"/>
        <dbReference type="ChEBI" id="CHEBI:77452"/>
        <dbReference type="EC" id="2.3.1.81"/>
    </reaction>
</comment>
<comment type="similarity">
    <text evidence="1 4">Belongs to the antibiotic N-acetyltransferase family.</text>
</comment>
<evidence type="ECO:0000256" key="3">
    <source>
        <dbReference type="ARBA" id="ARBA00023315"/>
    </source>
</evidence>
<accession>A0A927MV57</accession>
<evidence type="ECO:0000313" key="6">
    <source>
        <dbReference type="Proteomes" id="UP000638648"/>
    </source>
</evidence>
<organism evidence="5 6">
    <name type="scientific">Actinopolymorpha pittospori</name>
    <dbReference type="NCBI Taxonomy" id="648752"/>
    <lineage>
        <taxon>Bacteria</taxon>
        <taxon>Bacillati</taxon>
        <taxon>Actinomycetota</taxon>
        <taxon>Actinomycetes</taxon>
        <taxon>Propionibacteriales</taxon>
        <taxon>Actinopolymorphaceae</taxon>
        <taxon>Actinopolymorpha</taxon>
    </lineage>
</organism>
<dbReference type="InterPro" id="IPR028345">
    <property type="entry name" value="Antibiotic_NAT-like"/>
</dbReference>
<sequence>MSEADEQTEPRTRESLAADLRRLGVRPGSVVLVHSSLSSLGWVCGGPVVVVQALLDVLGPAGTLVVPTHTGVNSDPAGWVNPPVPESWWPVIRAHMPPFDPALTPSTAVGIIPETVRNWPGAVRSDHPRTSFAALGARAKEVTADHRLDSGLGDESPLGRVYALDGDILLLGVGHGNNTSMHLAEYRTPESPVAEHAAAVRTAAGEREWATWTEIDVDSDDFTRLGADFDAAHHPSIGLVGSARCTLARQREVVDFAVGWLKENRRRT</sequence>
<keyword evidence="4" id="KW-0046">Antibiotic resistance</keyword>
<evidence type="ECO:0000313" key="5">
    <source>
        <dbReference type="EMBL" id="MBE1607461.1"/>
    </source>
</evidence>
<dbReference type="GO" id="GO:0046677">
    <property type="term" value="P:response to antibiotic"/>
    <property type="evidence" value="ECO:0007669"/>
    <property type="project" value="UniProtKB-KW"/>
</dbReference>
<dbReference type="PANTHER" id="PTHR11104">
    <property type="entry name" value="AMINOGLYCOSIDE N3-ACETYLTRANSFERASE"/>
    <property type="match status" value="1"/>
</dbReference>
<comment type="caution">
    <text evidence="5">The sequence shown here is derived from an EMBL/GenBank/DDBJ whole genome shotgun (WGS) entry which is preliminary data.</text>
</comment>
<dbReference type="InterPro" id="IPR003679">
    <property type="entry name" value="Amioglycoside_AcTrfase"/>
</dbReference>
<dbReference type="EMBL" id="JADBEM010000001">
    <property type="protein sequence ID" value="MBE1607461.1"/>
    <property type="molecule type" value="Genomic_DNA"/>
</dbReference>
<evidence type="ECO:0000256" key="1">
    <source>
        <dbReference type="ARBA" id="ARBA00006383"/>
    </source>
</evidence>
<keyword evidence="6" id="KW-1185">Reference proteome</keyword>
<gene>
    <name evidence="5" type="ORF">HEB94_004309</name>
</gene>
<evidence type="ECO:0000256" key="2">
    <source>
        <dbReference type="ARBA" id="ARBA00022679"/>
    </source>
</evidence>
<dbReference type="PANTHER" id="PTHR11104:SF0">
    <property type="entry name" value="SPBETA PROPHAGE-DERIVED AMINOGLYCOSIDE N(3')-ACETYLTRANSFERASE-LIKE PROTEIN YOKD"/>
    <property type="match status" value="1"/>
</dbReference>
<keyword evidence="2 4" id="KW-0808">Transferase</keyword>
<dbReference type="EC" id="2.3.1.-" evidence="4"/>
<dbReference type="SUPFAM" id="SSF110710">
    <property type="entry name" value="TTHA0583/YokD-like"/>
    <property type="match status" value="1"/>
</dbReference>